<dbReference type="PANTHER" id="PTHR20856">
    <property type="entry name" value="DNA-DIRECTED RNA POLYMERASE I SUBUNIT 2"/>
    <property type="match status" value="1"/>
</dbReference>
<keyword evidence="6" id="KW-0862">Zinc</keyword>
<dbReference type="Gene3D" id="2.40.270.10">
    <property type="entry name" value="DNA-directed RNA polymerase, subunit 2, domain 6"/>
    <property type="match status" value="1"/>
</dbReference>
<keyword evidence="18" id="KW-1185">Reference proteome</keyword>
<sequence length="1185" mass="134200">MGEPISNLRAPVKELKNKWLLVPEFLKTKGLVMQHIDSFNYFVDVEIKKIVQANSMLRSRVDSNFYFKYIDVKVGYPNIEDGLITSAITPHECRLRDLTYSAPILVDVEYTRGNQLVLREDVLIGRLPIMLRSNRCVLFGKSEEELTRMKECPLDPGGYFIARGSERVILIQEQLSKNRMLVGKNANGEKYCEVLSVTHVSRGKTYVIRRKTKFFVRHNRLSEDIPIAIMFRAMGVECDQEIVSLIGTEEMYVTQYIGSLDDSLKANVRTQNAALRYVGARIKTVLRYVGEQKRSPEQEAMSFLVKLAFCHIPSSRRNMHRKAVYMALMMRRLIQVEIGLCSVDDPDFYGNKRLELAGSLIAVLFEDLFKRLNSELSAIADKTIPRHRTSAQFDIAKNIRKELITTGLTNAIATGNWVVQRYRMDRHGVTQVLCRLSYISALGMMTRINSQFERSRKVGGPRSLHPSQWGMLCPADTPEGEPCGLIKSLALMTHITTDSEEQELALILYDLGVIDVSILSGEEMGSKDAYYVFLNGILVGVTMNEKSLVASLHVLRRKGVIDKFTSVFIHEIHRSVYVSCDGGRVCRPYIIVENGQPKIKQRHLDELATGKRTFDRFIKAGMLEYLDVNEENEAHIAIYEKDITELTTHMEIDPFTILGVCAGLIPYPDHNQSPRNTYQCAMGKQAMGFIAYNQKCRMDSLLYGLVYSQKPMVKSKTIDLIGFEKLPAGQNAMVAVMSFSGYDIEDAIVLNRSSLDRGFGRCFVHRSVKCALKRYPNQMSDRVNGPSVDAITGESIWKHEALDADGIVRAGALVENNQVLVNKVVPIMPAEDVRIEEKGFRLVEPEYKESPLVYRGPVSCYAERILLTSNSEERYLFKVLYRQTRIPELGDKFSSRHGQKGVCGLIVRQEDMPFNVHGISPDLIMNPHGYPSRMTVGKLMELLAGKTGVMAGNQRYGTVFGGDQMVDLREELVRLGLNYQGKETLTSGITGMPLSAYIYFGPIYYQKLKHMVMDKIHARSKGPRELLTRQPTEGRSKEGGLRLGEMERDCFICYGASMTLFERMMLSSDRAPIEVCSLCGRLASDGWCQYCNSSEDVCMVEMPYACKLLLQELQSMNIVPKLRIAPIASSPSKNVCEHVERRGVRKTPLVDDIESLQELEDIMENKRKPVDETKRAYAMRFFLGK</sequence>
<dbReference type="Pfam" id="PF04566">
    <property type="entry name" value="RNA_pol_Rpb2_4"/>
    <property type="match status" value="1"/>
</dbReference>
<dbReference type="InterPro" id="IPR014724">
    <property type="entry name" value="RNA_pol_RPB2_OB-fold"/>
</dbReference>
<evidence type="ECO:0000256" key="1">
    <source>
        <dbReference type="ARBA" id="ARBA00006835"/>
    </source>
</evidence>
<dbReference type="FunFam" id="2.40.270.10:FF:000022">
    <property type="match status" value="1"/>
</dbReference>
<dbReference type="Gene3D" id="3.90.1800.10">
    <property type="entry name" value="RNA polymerase alpha subunit dimerisation domain"/>
    <property type="match status" value="1"/>
</dbReference>
<dbReference type="NCBIfam" id="NF007175">
    <property type="entry name" value="PRK09606.1"/>
    <property type="match status" value="1"/>
</dbReference>
<evidence type="ECO:0000259" key="16">
    <source>
        <dbReference type="Pfam" id="PF04566"/>
    </source>
</evidence>
<dbReference type="Gene3D" id="3.90.1100.10">
    <property type="match status" value="2"/>
</dbReference>
<keyword evidence="5" id="KW-0479">Metal-binding</keyword>
<comment type="similarity">
    <text evidence="1 9">Belongs to the RNA polymerase beta chain family.</text>
</comment>
<organism evidence="18 19">
    <name type="scientific">Trichuris muris</name>
    <name type="common">Mouse whipworm</name>
    <dbReference type="NCBI Taxonomy" id="70415"/>
    <lineage>
        <taxon>Eukaryota</taxon>
        <taxon>Metazoa</taxon>
        <taxon>Ecdysozoa</taxon>
        <taxon>Nematoda</taxon>
        <taxon>Enoplea</taxon>
        <taxon>Dorylaimia</taxon>
        <taxon>Trichinellida</taxon>
        <taxon>Trichuridae</taxon>
        <taxon>Trichuris</taxon>
    </lineage>
</organism>
<keyword evidence="2 10" id="KW-0240">DNA-directed RNA polymerase</keyword>
<feature type="domain" description="DNA-directed RNA polymerase subunit 2 hybrid-binding" evidence="11">
    <location>
        <begin position="661"/>
        <end position="1037"/>
    </location>
</feature>
<evidence type="ECO:0000259" key="13">
    <source>
        <dbReference type="Pfam" id="PF04561"/>
    </source>
</evidence>
<dbReference type="Pfam" id="PF00562">
    <property type="entry name" value="RNA_pol_Rpb2_6"/>
    <property type="match status" value="1"/>
</dbReference>
<accession>A0A5S6QBN2</accession>
<dbReference type="InterPro" id="IPR007120">
    <property type="entry name" value="DNA-dir_RNAP_su2_dom"/>
</dbReference>
<dbReference type="GO" id="GO:0046872">
    <property type="term" value="F:metal ion binding"/>
    <property type="evidence" value="ECO:0007669"/>
    <property type="project" value="UniProtKB-KW"/>
</dbReference>
<evidence type="ECO:0000313" key="18">
    <source>
        <dbReference type="Proteomes" id="UP000046395"/>
    </source>
</evidence>
<evidence type="ECO:0000256" key="8">
    <source>
        <dbReference type="ARBA" id="ARBA00048552"/>
    </source>
</evidence>
<feature type="domain" description="RNA polymerase Rpb2" evidence="16">
    <location>
        <begin position="532"/>
        <end position="593"/>
    </location>
</feature>
<dbReference type="Gene3D" id="3.90.1110.10">
    <property type="entry name" value="RNA polymerase Rpb2, domain 2"/>
    <property type="match status" value="1"/>
</dbReference>
<evidence type="ECO:0000259" key="12">
    <source>
        <dbReference type="Pfam" id="PF04560"/>
    </source>
</evidence>
<dbReference type="InterPro" id="IPR007646">
    <property type="entry name" value="RNA_pol_Rpb2_4"/>
</dbReference>
<evidence type="ECO:0000259" key="17">
    <source>
        <dbReference type="Pfam" id="PF04567"/>
    </source>
</evidence>
<feature type="domain" description="RNA polymerase Rpb2" evidence="12">
    <location>
        <begin position="1039"/>
        <end position="1122"/>
    </location>
</feature>
<evidence type="ECO:0000256" key="3">
    <source>
        <dbReference type="ARBA" id="ARBA00022679"/>
    </source>
</evidence>
<dbReference type="CDD" id="cd00653">
    <property type="entry name" value="RNA_pol_B_RPB2"/>
    <property type="match status" value="1"/>
</dbReference>
<evidence type="ECO:0000259" key="11">
    <source>
        <dbReference type="Pfam" id="PF00562"/>
    </source>
</evidence>
<dbReference type="InterPro" id="IPR037034">
    <property type="entry name" value="RNA_pol_Rpb2_2_sf"/>
</dbReference>
<comment type="function">
    <text evidence="10">DNA-dependent RNA polymerase catalyzes the transcription of DNA into RNA using the four ribonucleoside triphosphates as substrates.</text>
</comment>
<dbReference type="Pfam" id="PF04561">
    <property type="entry name" value="RNA_pol_Rpb2_2"/>
    <property type="match status" value="1"/>
</dbReference>
<evidence type="ECO:0000313" key="19">
    <source>
        <dbReference type="WBParaSite" id="TMUE_1000004377.1"/>
    </source>
</evidence>
<feature type="domain" description="RNA polymerase Rpb2" evidence="15">
    <location>
        <begin position="431"/>
        <end position="495"/>
    </location>
</feature>
<dbReference type="GO" id="GO:0003677">
    <property type="term" value="F:DNA binding"/>
    <property type="evidence" value="ECO:0007669"/>
    <property type="project" value="InterPro"/>
</dbReference>
<evidence type="ECO:0000256" key="4">
    <source>
        <dbReference type="ARBA" id="ARBA00022695"/>
    </source>
</evidence>
<evidence type="ECO:0000259" key="14">
    <source>
        <dbReference type="Pfam" id="PF04563"/>
    </source>
</evidence>
<dbReference type="Pfam" id="PF04563">
    <property type="entry name" value="RNA_pol_Rpb2_1"/>
    <property type="match status" value="1"/>
</dbReference>
<dbReference type="GO" id="GO:0032549">
    <property type="term" value="F:ribonucleoside binding"/>
    <property type="evidence" value="ECO:0007669"/>
    <property type="project" value="InterPro"/>
</dbReference>
<dbReference type="FunFam" id="3.90.1100.10:FF:000009">
    <property type="entry name" value="DNA-directed RNA polymerase subunit beta"/>
    <property type="match status" value="1"/>
</dbReference>
<evidence type="ECO:0000256" key="6">
    <source>
        <dbReference type="ARBA" id="ARBA00022833"/>
    </source>
</evidence>
<evidence type="ECO:0000256" key="7">
    <source>
        <dbReference type="ARBA" id="ARBA00023163"/>
    </source>
</evidence>
<proteinExistence type="inferred from homology"/>
<protein>
    <recommendedName>
        <fullName evidence="10">DNA-directed RNA polymerase subunit beta</fullName>
        <ecNumber evidence="10">2.7.7.6</ecNumber>
    </recommendedName>
</protein>
<dbReference type="SUPFAM" id="SSF64484">
    <property type="entry name" value="beta and beta-prime subunits of DNA dependent RNA-polymerase"/>
    <property type="match status" value="1"/>
</dbReference>
<dbReference type="WBParaSite" id="TMUE_1000004377.1">
    <property type="protein sequence ID" value="TMUE_1000004377.1"/>
    <property type="gene ID" value="WBGene00288188"/>
</dbReference>
<keyword evidence="3 10" id="KW-0808">Transferase</keyword>
<evidence type="ECO:0000256" key="9">
    <source>
        <dbReference type="RuleBase" id="RU000434"/>
    </source>
</evidence>
<comment type="catalytic activity">
    <reaction evidence="8 10">
        <text>RNA(n) + a ribonucleoside 5'-triphosphate = RNA(n+1) + diphosphate</text>
        <dbReference type="Rhea" id="RHEA:21248"/>
        <dbReference type="Rhea" id="RHEA-COMP:14527"/>
        <dbReference type="Rhea" id="RHEA-COMP:17342"/>
        <dbReference type="ChEBI" id="CHEBI:33019"/>
        <dbReference type="ChEBI" id="CHEBI:61557"/>
        <dbReference type="ChEBI" id="CHEBI:140395"/>
        <dbReference type="EC" id="2.7.7.6"/>
    </reaction>
</comment>
<dbReference type="Proteomes" id="UP000046395">
    <property type="component" value="Unassembled WGS sequence"/>
</dbReference>
<dbReference type="GO" id="GO:0006351">
    <property type="term" value="P:DNA-templated transcription"/>
    <property type="evidence" value="ECO:0007669"/>
    <property type="project" value="InterPro"/>
</dbReference>
<keyword evidence="4 10" id="KW-0548">Nucleotidyltransferase</keyword>
<evidence type="ECO:0000256" key="10">
    <source>
        <dbReference type="RuleBase" id="RU363031"/>
    </source>
</evidence>
<feature type="domain" description="RNA polymerase beta subunit protrusion" evidence="14">
    <location>
        <begin position="30"/>
        <end position="405"/>
    </location>
</feature>
<dbReference type="InterPro" id="IPR007644">
    <property type="entry name" value="RNA_pol_bsu_protrusion"/>
</dbReference>
<dbReference type="PROSITE" id="PS01166">
    <property type="entry name" value="RNA_POL_BETA"/>
    <property type="match status" value="1"/>
</dbReference>
<feature type="domain" description="RNA polymerase Rpb2" evidence="13">
    <location>
        <begin position="177"/>
        <end position="355"/>
    </location>
</feature>
<dbReference type="EC" id="2.7.7.6" evidence="10"/>
<dbReference type="AlphaFoldDB" id="A0A5S6QBN2"/>
<dbReference type="InterPro" id="IPR037033">
    <property type="entry name" value="DNA-dir_RNAP_su2_hyb_sf"/>
</dbReference>
<dbReference type="GO" id="GO:0000428">
    <property type="term" value="C:DNA-directed RNA polymerase complex"/>
    <property type="evidence" value="ECO:0007669"/>
    <property type="project" value="UniProtKB-KW"/>
</dbReference>
<dbReference type="InterPro" id="IPR007121">
    <property type="entry name" value="RNA_pol_bsu_CS"/>
</dbReference>
<evidence type="ECO:0000259" key="15">
    <source>
        <dbReference type="Pfam" id="PF04565"/>
    </source>
</evidence>
<keyword evidence="7 10" id="KW-0804">Transcription</keyword>
<name>A0A5S6QBN2_TRIMR</name>
<dbReference type="GO" id="GO:0003899">
    <property type="term" value="F:DNA-directed RNA polymerase activity"/>
    <property type="evidence" value="ECO:0007669"/>
    <property type="project" value="UniProtKB-EC"/>
</dbReference>
<dbReference type="FunFam" id="3.90.1100.10:FF:000021">
    <property type="entry name" value="DNA-directed RNA polymerase subunit beta"/>
    <property type="match status" value="1"/>
</dbReference>
<feature type="domain" description="RNA polymerase Rpb2" evidence="17">
    <location>
        <begin position="614"/>
        <end position="648"/>
    </location>
</feature>
<reference evidence="19" key="1">
    <citation type="submission" date="2019-12" db="UniProtKB">
        <authorList>
            <consortium name="WormBaseParasite"/>
        </authorList>
    </citation>
    <scope>IDENTIFICATION</scope>
</reference>
<dbReference type="InterPro" id="IPR007642">
    <property type="entry name" value="RNA_pol_Rpb2_2"/>
</dbReference>
<dbReference type="InterPro" id="IPR007645">
    <property type="entry name" value="RNA_pol_Rpb2_3"/>
</dbReference>
<evidence type="ECO:0000256" key="2">
    <source>
        <dbReference type="ARBA" id="ARBA00022478"/>
    </source>
</evidence>
<dbReference type="Pfam" id="PF04565">
    <property type="entry name" value="RNA_pol_Rpb2_3"/>
    <property type="match status" value="1"/>
</dbReference>
<dbReference type="InterPro" id="IPR007647">
    <property type="entry name" value="RNA_pol_Rpb2_5"/>
</dbReference>
<dbReference type="InterPro" id="IPR015712">
    <property type="entry name" value="DNA-dir_RNA_pol_su2"/>
</dbReference>
<dbReference type="STRING" id="70415.A0A5S6QBN2"/>
<dbReference type="Pfam" id="PF04560">
    <property type="entry name" value="RNA_pol_Rpb2_7"/>
    <property type="match status" value="1"/>
</dbReference>
<evidence type="ECO:0000256" key="5">
    <source>
        <dbReference type="ARBA" id="ARBA00022723"/>
    </source>
</evidence>
<dbReference type="InterPro" id="IPR007641">
    <property type="entry name" value="RNA_pol_Rpb2_7"/>
</dbReference>
<dbReference type="Pfam" id="PF04567">
    <property type="entry name" value="RNA_pol_Rpb2_5"/>
    <property type="match status" value="1"/>
</dbReference>
<dbReference type="Gene3D" id="2.40.50.150">
    <property type="match status" value="1"/>
</dbReference>
<dbReference type="FunFam" id="2.40.270.10:FF:000011">
    <property type="entry name" value="DNA-directed RNA polymerase subunit beta"/>
    <property type="match status" value="1"/>
</dbReference>